<dbReference type="PANTHER" id="PTHR34408">
    <property type="entry name" value="FAMILY PROTEIN, PUTATIVE-RELATED"/>
    <property type="match status" value="1"/>
</dbReference>
<dbReference type="PANTHER" id="PTHR34408:SF2">
    <property type="entry name" value="CELL WALL-BINDING PROTEIN YWSB"/>
    <property type="match status" value="1"/>
</dbReference>
<accession>A0AB94IAD8</accession>
<dbReference type="Proteomes" id="UP000506160">
    <property type="component" value="Unassembled WGS sequence"/>
</dbReference>
<evidence type="ECO:0000256" key="1">
    <source>
        <dbReference type="SAM" id="MobiDB-lite"/>
    </source>
</evidence>
<evidence type="ECO:0008006" key="4">
    <source>
        <dbReference type="Google" id="ProtNLM"/>
    </source>
</evidence>
<name>A0AB94IAD8_9GAMM</name>
<organism evidence="2 3">
    <name type="scientific">Candidatus Schmidhempelia bombi str. Bimp</name>
    <dbReference type="NCBI Taxonomy" id="1387197"/>
    <lineage>
        <taxon>Bacteria</taxon>
        <taxon>Pseudomonadati</taxon>
        <taxon>Pseudomonadota</taxon>
        <taxon>Gammaproteobacteria</taxon>
        <taxon>Orbales</taxon>
        <taxon>Orbaceae</taxon>
        <taxon>Candidatus Schmidhempelia</taxon>
    </lineage>
</organism>
<gene>
    <name evidence="2" type="ORF">O970_09110</name>
</gene>
<dbReference type="SUPFAM" id="SSF53955">
    <property type="entry name" value="Lysozyme-like"/>
    <property type="match status" value="2"/>
</dbReference>
<evidence type="ECO:0000313" key="3">
    <source>
        <dbReference type="Proteomes" id="UP000506160"/>
    </source>
</evidence>
<feature type="compositionally biased region" description="Polar residues" evidence="1">
    <location>
        <begin position="253"/>
        <end position="262"/>
    </location>
</feature>
<dbReference type="InterPro" id="IPR023346">
    <property type="entry name" value="Lysozyme-like_dom_sf"/>
</dbReference>
<feature type="compositionally biased region" description="Low complexity" evidence="1">
    <location>
        <begin position="263"/>
        <end position="277"/>
    </location>
</feature>
<dbReference type="EMBL" id="AWGA01000104">
    <property type="protein sequence ID" value="TEA26345.1"/>
    <property type="molecule type" value="Genomic_DNA"/>
</dbReference>
<feature type="region of interest" description="Disordered" evidence="1">
    <location>
        <begin position="253"/>
        <end position="277"/>
    </location>
</feature>
<dbReference type="AlphaFoldDB" id="A0AB94IAD8"/>
<evidence type="ECO:0000313" key="2">
    <source>
        <dbReference type="EMBL" id="TEA26345.1"/>
    </source>
</evidence>
<reference evidence="2 3" key="1">
    <citation type="journal article" date="2014" name="Appl. Environ. Microbiol.">
        <title>Genomic features of a bumble bee symbiont reflect its host environment.</title>
        <authorList>
            <person name="Martinson V.G."/>
            <person name="Magoc T."/>
            <person name="Koch H."/>
            <person name="Salzberg S.L."/>
            <person name="Moran N.A."/>
        </authorList>
    </citation>
    <scope>NUCLEOTIDE SEQUENCE [LARGE SCALE GENOMIC DNA]</scope>
    <source>
        <strain evidence="2 3">Bimp</strain>
    </source>
</reference>
<proteinExistence type="predicted"/>
<dbReference type="InterPro" id="IPR052354">
    <property type="entry name" value="Cell_Wall_Dynamics_Protein"/>
</dbReference>
<protein>
    <recommendedName>
        <fullName evidence="4">Glycoside hydrolase family 19 catalytic domain-containing protein</fullName>
    </recommendedName>
</protein>
<dbReference type="Gene3D" id="1.10.530.10">
    <property type="match status" value="2"/>
</dbReference>
<dbReference type="RefSeq" id="WP_133459390.1">
    <property type="nucleotide sequence ID" value="NZ_AWGA01000104.1"/>
</dbReference>
<sequence length="734" mass="84510">MDDKETLWIQIERPLNEITISSGWISTNSEGVKKVSCWDWFDFKQIKENASLKEIYLSAKKTLSRNKDNASLEQYPPTIKETLTLLDKQYSANSPKYAMITTDSFKGLIDKPVLASALSRILINYESEWYGKVDSEGKLPKWEALNSEMTENANNVLNYLTKGDEAKLDAYINTLETSKQQSVKKGIEELKRKIDRFPKDYKSNPKQKLTQGQIEIHEKVQKLEQKVMDWEKSKEKIKKMLWWDDVTKGLAKLNQTNGTQPENTNTTNTKATPTDTAPPATLSADGKAWFIHPIALFNFIPKFCITVDMLKQIFTYVSNNRLDLLQFIVNDINVHMNEYRLNTPLRLSHFFAQIRQEVGSSLKTEENFTYSVSGLKTTYKYFKNNPEDAIKHGYPDGSPKNLRIVSKESQKFVANKAMGDRLGNLGANTDDGWNFRGRGLKQLTGRNNYVDFANGYQEIWDTKATPTDSASPATLSADGKAWFIHPIALFNFIPKFCITVDMLKQIFTYVSNNRLDLLQFIVNDINVHMNEYRLNTPLRLSHFFAQIRQEVGSSLKTEENFTYSVSGLKTTYKYFKNNPEDAIKHGYPDGSPKNLRIVSKESQKFVANKAMGDRLGNLGANTDDGWNFRGRGLKQLTGRNNYVDFANGYQEIWGGEYIDFVNNPDLLHTNYKYIVHSGVYFWLKYKLYNIADQGSDESTVNLITEKINQYTKSYKDRYNHFKEIYDVKKIFQNI</sequence>
<keyword evidence="3" id="KW-1185">Reference proteome</keyword>
<comment type="caution">
    <text evidence="2">The sequence shown here is derived from an EMBL/GenBank/DDBJ whole genome shotgun (WGS) entry which is preliminary data.</text>
</comment>